<accession>A0A4U5LQK4</accession>
<dbReference type="AlphaFoldDB" id="A0A4U5LQK4"/>
<feature type="compositionally biased region" description="Low complexity" evidence="1">
    <location>
        <begin position="350"/>
        <end position="367"/>
    </location>
</feature>
<proteinExistence type="predicted"/>
<keyword evidence="3" id="KW-1185">Reference proteome</keyword>
<evidence type="ECO:0000313" key="3">
    <source>
        <dbReference type="Proteomes" id="UP000298663"/>
    </source>
</evidence>
<dbReference type="EMBL" id="AZBU02000013">
    <property type="protein sequence ID" value="TKR58228.1"/>
    <property type="molecule type" value="Genomic_DNA"/>
</dbReference>
<comment type="caution">
    <text evidence="2">The sequence shown here is derived from an EMBL/GenBank/DDBJ whole genome shotgun (WGS) entry which is preliminary data.</text>
</comment>
<protein>
    <submittedName>
        <fullName evidence="2">Uncharacterized protein</fullName>
    </submittedName>
</protein>
<sequence length="455" mass="50476">MQQRIQMPQPSPGPVMYAAPSMDMNGYAAVYSYQAAFQQPPPQQFIQAEQAYQNSSQFNMPPPGMYSAAQAAQAYQQRPPPQQQQTFYAALPHPSMMQHQEQQRNPFMAPGKHCLSVFDTPAESSAAYTASWVSSTSSIPPEQKASPDQESNPPTPSEYSNNWHENNVHRASPLVDEFAAGASATSGFSPPLGDNTLDAQLASLNISHADFTATINGKGPMPSGFYGARTVNAPQMHQNQGIPMHHSMAPPQMGQASYLTTAAMYYQSGPPQPHNANYYVANQPPPTQHVVDVSGNTWADMVKKGGNCSVGETRIRQMQTQRQDSMSQNQGNQGQGHPGHNGHNRRFNRRQNPGGNNCYQNGRNNFNNQQNLQQNARKNRMERMDRNSQEQFMRAHWAVEVILSTILHILPRMLLGTEATRTILALLTTMARTTTTLHRITCPRRYLAKIWVLGG</sequence>
<organism evidence="2 3">
    <name type="scientific">Steinernema carpocapsae</name>
    <name type="common">Entomopathogenic nematode</name>
    <dbReference type="NCBI Taxonomy" id="34508"/>
    <lineage>
        <taxon>Eukaryota</taxon>
        <taxon>Metazoa</taxon>
        <taxon>Ecdysozoa</taxon>
        <taxon>Nematoda</taxon>
        <taxon>Chromadorea</taxon>
        <taxon>Rhabditida</taxon>
        <taxon>Tylenchina</taxon>
        <taxon>Panagrolaimomorpha</taxon>
        <taxon>Strongyloidoidea</taxon>
        <taxon>Steinernematidae</taxon>
        <taxon>Steinernema</taxon>
    </lineage>
</organism>
<feature type="compositionally biased region" description="Basic residues" evidence="1">
    <location>
        <begin position="340"/>
        <end position="349"/>
    </location>
</feature>
<dbReference type="OrthoDB" id="5844244at2759"/>
<evidence type="ECO:0000313" key="2">
    <source>
        <dbReference type="EMBL" id="TKR58228.1"/>
    </source>
</evidence>
<name>A0A4U5LQK4_STECR</name>
<feature type="compositionally biased region" description="Polar residues" evidence="1">
    <location>
        <begin position="317"/>
        <end position="327"/>
    </location>
</feature>
<reference evidence="2 3" key="2">
    <citation type="journal article" date="2019" name="G3 (Bethesda)">
        <title>Hybrid Assembly of the Genome of the Entomopathogenic Nematode Steinernema carpocapsae Identifies the X-Chromosome.</title>
        <authorList>
            <person name="Serra L."/>
            <person name="Macchietto M."/>
            <person name="Macias-Munoz A."/>
            <person name="McGill C.J."/>
            <person name="Rodriguez I.M."/>
            <person name="Rodriguez B."/>
            <person name="Murad R."/>
            <person name="Mortazavi A."/>
        </authorList>
    </citation>
    <scope>NUCLEOTIDE SEQUENCE [LARGE SCALE GENOMIC DNA]</scope>
    <source>
        <strain evidence="2 3">ALL</strain>
    </source>
</reference>
<dbReference type="Proteomes" id="UP000298663">
    <property type="component" value="Unassembled WGS sequence"/>
</dbReference>
<evidence type="ECO:0000256" key="1">
    <source>
        <dbReference type="SAM" id="MobiDB-lite"/>
    </source>
</evidence>
<gene>
    <name evidence="2" type="ORF">L596_029702</name>
</gene>
<reference evidence="2 3" key="1">
    <citation type="journal article" date="2015" name="Genome Biol.">
        <title>Comparative genomics of Steinernema reveals deeply conserved gene regulatory networks.</title>
        <authorList>
            <person name="Dillman A.R."/>
            <person name="Macchietto M."/>
            <person name="Porter C.F."/>
            <person name="Rogers A."/>
            <person name="Williams B."/>
            <person name="Antoshechkin I."/>
            <person name="Lee M.M."/>
            <person name="Goodwin Z."/>
            <person name="Lu X."/>
            <person name="Lewis E.E."/>
            <person name="Goodrich-Blair H."/>
            <person name="Stock S.P."/>
            <person name="Adams B.J."/>
            <person name="Sternberg P.W."/>
            <person name="Mortazavi A."/>
        </authorList>
    </citation>
    <scope>NUCLEOTIDE SEQUENCE [LARGE SCALE GENOMIC DNA]</scope>
    <source>
        <strain evidence="2 3">ALL</strain>
    </source>
</reference>
<feature type="region of interest" description="Disordered" evidence="1">
    <location>
        <begin position="136"/>
        <end position="164"/>
    </location>
</feature>
<feature type="region of interest" description="Disordered" evidence="1">
    <location>
        <begin position="317"/>
        <end position="367"/>
    </location>
</feature>